<dbReference type="EMBL" id="JAROCD010000011">
    <property type="protein sequence ID" value="MDN4603859.1"/>
    <property type="molecule type" value="Genomic_DNA"/>
</dbReference>
<name>A0ABT8JFJ2_9BACL</name>
<proteinExistence type="predicted"/>
<evidence type="ECO:0000313" key="1">
    <source>
        <dbReference type="EMBL" id="MDN4603859.1"/>
    </source>
</evidence>
<evidence type="ECO:0000313" key="2">
    <source>
        <dbReference type="Proteomes" id="UP001174205"/>
    </source>
</evidence>
<reference evidence="1" key="1">
    <citation type="submission" date="2023-03" db="EMBL/GenBank/DDBJ databases">
        <title>MT1 and MT2 Draft Genomes of Novel Species.</title>
        <authorList>
            <person name="Venkateswaran K."/>
        </authorList>
    </citation>
    <scope>NUCLEOTIDE SEQUENCE</scope>
    <source>
        <strain evidence="1">F6_3S_P_1C</strain>
    </source>
</reference>
<dbReference type="RefSeq" id="WP_024630837.1">
    <property type="nucleotide sequence ID" value="NZ_JAROCD010000011.1"/>
</dbReference>
<protein>
    <submittedName>
        <fullName evidence="1">Uncharacterized protein</fullName>
    </submittedName>
</protein>
<gene>
    <name evidence="1" type="ORF">P5G61_21635</name>
</gene>
<accession>A0ABT8JFJ2</accession>
<comment type="caution">
    <text evidence="1">The sequence shown here is derived from an EMBL/GenBank/DDBJ whole genome shotgun (WGS) entry which is preliminary data.</text>
</comment>
<sequence>MTTEVQQYIEERFNCVYNITIPEEEHTFWTGIDSYNCPVQFRYRPSVGLEYRTLSDSSWILDKSYLSKSEAHRCTMENIADGIRDVFKKYSLFNNVTIYFNGKAYIGDGGKDEVHEYIDPTDYVPSPNVHTITVTYEGQASLAINYGLINPDTGERDCSLLIDLGSQLKRFGYYLSMVDHYYFVIHCFEDRDCVEEVGV</sequence>
<organism evidence="1 2">
    <name type="scientific">Paenibacillus vandeheii</name>
    <dbReference type="NCBI Taxonomy" id="3035917"/>
    <lineage>
        <taxon>Bacteria</taxon>
        <taxon>Bacillati</taxon>
        <taxon>Bacillota</taxon>
        <taxon>Bacilli</taxon>
        <taxon>Bacillales</taxon>
        <taxon>Paenibacillaceae</taxon>
        <taxon>Paenibacillus</taxon>
    </lineage>
</organism>
<dbReference type="Proteomes" id="UP001174205">
    <property type="component" value="Unassembled WGS sequence"/>
</dbReference>
<keyword evidence="2" id="KW-1185">Reference proteome</keyword>